<dbReference type="PANTHER" id="PTHR44943">
    <property type="entry name" value="CELLULOSE SYNTHASE OPERON PROTEIN C"/>
    <property type="match status" value="1"/>
</dbReference>
<keyword evidence="2 3" id="KW-0802">TPR repeat</keyword>
<dbReference type="PATRIC" id="fig|2209.72.peg.792"/>
<keyword evidence="1" id="KW-0677">Repeat</keyword>
<dbReference type="SUPFAM" id="SSF103647">
    <property type="entry name" value="TSP type-3 repeat"/>
    <property type="match status" value="1"/>
</dbReference>
<organism evidence="4 7">
    <name type="scientific">Methanosarcina mazei</name>
    <name type="common">Methanosarcina frisia</name>
    <dbReference type="NCBI Taxonomy" id="2209"/>
    <lineage>
        <taxon>Archaea</taxon>
        <taxon>Methanobacteriati</taxon>
        <taxon>Methanobacteriota</taxon>
        <taxon>Stenosarchaea group</taxon>
        <taxon>Methanomicrobia</taxon>
        <taxon>Methanosarcinales</taxon>
        <taxon>Methanosarcinaceae</taxon>
        <taxon>Methanosarcina</taxon>
    </lineage>
</organism>
<dbReference type="GO" id="GO:0005509">
    <property type="term" value="F:calcium ion binding"/>
    <property type="evidence" value="ECO:0007669"/>
    <property type="project" value="InterPro"/>
</dbReference>
<evidence type="ECO:0000313" key="5">
    <source>
        <dbReference type="EMBL" id="KKG89780.1"/>
    </source>
</evidence>
<proteinExistence type="predicted"/>
<dbReference type="SMART" id="SM00028">
    <property type="entry name" value="TPR"/>
    <property type="match status" value="3"/>
</dbReference>
<gene>
    <name evidence="4" type="ORF">DU55_03625</name>
    <name evidence="5" type="ORF">DU69_12975</name>
</gene>
<feature type="repeat" description="TPR" evidence="3">
    <location>
        <begin position="89"/>
        <end position="122"/>
    </location>
</feature>
<accession>A0A0F8HI93</accession>
<dbReference type="InterPro" id="IPR019734">
    <property type="entry name" value="TPR_rpt"/>
</dbReference>
<dbReference type="PROSITE" id="PS51257">
    <property type="entry name" value="PROKAR_LIPOPROTEIN"/>
    <property type="match status" value="1"/>
</dbReference>
<dbReference type="PROSITE" id="PS50005">
    <property type="entry name" value="TPR"/>
    <property type="match status" value="1"/>
</dbReference>
<evidence type="ECO:0000313" key="6">
    <source>
        <dbReference type="Proteomes" id="UP000034657"/>
    </source>
</evidence>
<dbReference type="InterPro" id="IPR051685">
    <property type="entry name" value="Ycf3/AcsC/BcsC/TPR_MFPF"/>
</dbReference>
<reference evidence="6 7" key="1">
    <citation type="journal article" date="2015" name="ISME J.">
        <title>Genomic and phenotypic differentiation among Methanosarcina mazei populations from Columbia River sediment.</title>
        <authorList>
            <person name="Youngblut N.D."/>
            <person name="Wirth J.S."/>
            <person name="Henriksen J.R."/>
            <person name="Smith M."/>
            <person name="Simon H."/>
            <person name="Metcalf W.W."/>
            <person name="Whitaker R.J."/>
        </authorList>
    </citation>
    <scope>NUCLEOTIDE SEQUENCE [LARGE SCALE GENOMIC DNA]</scope>
    <source>
        <strain evidence="4 7">3.H.A.2.4</strain>
        <strain evidence="5 6">3.H.M.1A.1</strain>
    </source>
</reference>
<dbReference type="Proteomes" id="UP000034817">
    <property type="component" value="Unassembled WGS sequence"/>
</dbReference>
<comment type="caution">
    <text evidence="4">The sequence shown here is derived from an EMBL/GenBank/DDBJ whole genome shotgun (WGS) entry which is preliminary data.</text>
</comment>
<dbReference type="AlphaFoldDB" id="A0A0F8HI93"/>
<dbReference type="SUPFAM" id="SSF48452">
    <property type="entry name" value="TPR-like"/>
    <property type="match status" value="1"/>
</dbReference>
<name>A0A0F8HI93_METMZ</name>
<dbReference type="EMBL" id="JJPT01000113">
    <property type="protein sequence ID" value="KKG89780.1"/>
    <property type="molecule type" value="Genomic_DNA"/>
</dbReference>
<dbReference type="EMBL" id="JJPP01000153">
    <property type="protein sequence ID" value="KKG76421.1"/>
    <property type="molecule type" value="Genomic_DNA"/>
</dbReference>
<evidence type="ECO:0008006" key="8">
    <source>
        <dbReference type="Google" id="ProtNLM"/>
    </source>
</evidence>
<evidence type="ECO:0000313" key="7">
    <source>
        <dbReference type="Proteomes" id="UP000034817"/>
    </source>
</evidence>
<evidence type="ECO:0000313" key="4">
    <source>
        <dbReference type="EMBL" id="KKG76421.1"/>
    </source>
</evidence>
<dbReference type="Gene3D" id="4.10.1080.10">
    <property type="entry name" value="TSP type-3 repeat"/>
    <property type="match status" value="1"/>
</dbReference>
<evidence type="ECO:0000256" key="3">
    <source>
        <dbReference type="PROSITE-ProRule" id="PRU00339"/>
    </source>
</evidence>
<protein>
    <recommendedName>
        <fullName evidence="8">Tetratricopeptide repeat protein</fullName>
    </recommendedName>
</protein>
<sequence>MKMGFRKGIHMIKKSIPNFLILLLVLASLGCINNDSDHDGYPNNIDAFPKDYNYHLDSDGDGCADEIDAFPNNARYKVESDRLKYTNNSEELYQYGNELLKTKNYEQSIEYFDKSLSIRYSKAALNRKSLALFNLHNYESAIECADEVLKNSENNTFALCIKAGSFSRLGDIDQANKYADMAIESDPDNLMLLEIKEIIASENDIQYGNDLTAKIKLDLTKMGYPNSQVRFFDQIKNIKIDIGKFESTTDASPDLRPQFQYIAEEIGSSPYVIESGYDRVFVEWEVYWNIEGDGTIGTSAHGSHPQYVYYDIK</sequence>
<dbReference type="PANTHER" id="PTHR44943:SF8">
    <property type="entry name" value="TPR REPEAT-CONTAINING PROTEIN MJ0263"/>
    <property type="match status" value="1"/>
</dbReference>
<dbReference type="InterPro" id="IPR011990">
    <property type="entry name" value="TPR-like_helical_dom_sf"/>
</dbReference>
<dbReference type="Proteomes" id="UP000034657">
    <property type="component" value="Unassembled WGS sequence"/>
</dbReference>
<evidence type="ECO:0000256" key="2">
    <source>
        <dbReference type="ARBA" id="ARBA00022803"/>
    </source>
</evidence>
<dbReference type="InterPro" id="IPR028974">
    <property type="entry name" value="TSP_type-3_rpt"/>
</dbReference>
<dbReference type="Pfam" id="PF13181">
    <property type="entry name" value="TPR_8"/>
    <property type="match status" value="1"/>
</dbReference>
<dbReference type="Gene3D" id="1.25.40.10">
    <property type="entry name" value="Tetratricopeptide repeat domain"/>
    <property type="match status" value="1"/>
</dbReference>
<evidence type="ECO:0000256" key="1">
    <source>
        <dbReference type="ARBA" id="ARBA00022737"/>
    </source>
</evidence>